<accession>A0A8S3DYT1</accession>
<sequence>MTIFIRTDTNCRNYGIRFGRGYHRAPPDEKLDESDDDPPKPAPEPPPPPDTNSGPPAPKPDEPPNELPLTLAHEPAGADYKN</sequence>
<evidence type="ECO:0000256" key="1">
    <source>
        <dbReference type="SAM" id="MobiDB-lite"/>
    </source>
</evidence>
<proteinExistence type="predicted"/>
<dbReference type="AlphaFoldDB" id="A0A8S3DYT1"/>
<reference evidence="2" key="1">
    <citation type="submission" date="2021-02" db="EMBL/GenBank/DDBJ databases">
        <authorList>
            <person name="Nowell W R."/>
        </authorList>
    </citation>
    <scope>NUCLEOTIDE SEQUENCE</scope>
</reference>
<protein>
    <submittedName>
        <fullName evidence="2">Uncharacterized protein</fullName>
    </submittedName>
</protein>
<dbReference type="EMBL" id="CAJOBH010225584">
    <property type="protein sequence ID" value="CAF5048761.1"/>
    <property type="molecule type" value="Genomic_DNA"/>
</dbReference>
<name>A0A8S3DYT1_9BILA</name>
<dbReference type="Proteomes" id="UP000681967">
    <property type="component" value="Unassembled WGS sequence"/>
</dbReference>
<gene>
    <name evidence="2" type="ORF">BYL167_LOCUS57806</name>
</gene>
<comment type="caution">
    <text evidence="2">The sequence shown here is derived from an EMBL/GenBank/DDBJ whole genome shotgun (WGS) entry which is preliminary data.</text>
</comment>
<evidence type="ECO:0000313" key="2">
    <source>
        <dbReference type="EMBL" id="CAF5048761.1"/>
    </source>
</evidence>
<feature type="region of interest" description="Disordered" evidence="1">
    <location>
        <begin position="14"/>
        <end position="82"/>
    </location>
</feature>
<evidence type="ECO:0000313" key="3">
    <source>
        <dbReference type="Proteomes" id="UP000681967"/>
    </source>
</evidence>
<organism evidence="2 3">
    <name type="scientific">Rotaria magnacalcarata</name>
    <dbReference type="NCBI Taxonomy" id="392030"/>
    <lineage>
        <taxon>Eukaryota</taxon>
        <taxon>Metazoa</taxon>
        <taxon>Spiralia</taxon>
        <taxon>Gnathifera</taxon>
        <taxon>Rotifera</taxon>
        <taxon>Eurotatoria</taxon>
        <taxon>Bdelloidea</taxon>
        <taxon>Philodinida</taxon>
        <taxon>Philodinidae</taxon>
        <taxon>Rotaria</taxon>
    </lineage>
</organism>
<feature type="compositionally biased region" description="Pro residues" evidence="1">
    <location>
        <begin position="40"/>
        <end position="58"/>
    </location>
</feature>